<keyword evidence="6" id="KW-1185">Reference proteome</keyword>
<accession>A0A2I1CUP2</accession>
<feature type="region of interest" description="Disordered" evidence="3">
    <location>
        <begin position="39"/>
        <end position="89"/>
    </location>
</feature>
<evidence type="ECO:0000256" key="3">
    <source>
        <dbReference type="SAM" id="MobiDB-lite"/>
    </source>
</evidence>
<dbReference type="OrthoDB" id="423221at2759"/>
<dbReference type="Pfam" id="PF00145">
    <property type="entry name" value="DNA_methylase"/>
    <property type="match status" value="1"/>
</dbReference>
<feature type="compositionally biased region" description="Basic residues" evidence="3">
    <location>
        <begin position="51"/>
        <end position="71"/>
    </location>
</feature>
<dbReference type="RefSeq" id="XP_024689925.1">
    <property type="nucleotide sequence ID" value="XM_024839035.1"/>
</dbReference>
<evidence type="ECO:0000313" key="5">
    <source>
        <dbReference type="EMBL" id="PKY01331.1"/>
    </source>
</evidence>
<comment type="caution">
    <text evidence="5">The sequence shown here is derived from an EMBL/GenBank/DDBJ whole genome shotgun (WGS) entry which is preliminary data.</text>
</comment>
<proteinExistence type="predicted"/>
<evidence type="ECO:0000256" key="4">
    <source>
        <dbReference type="SAM" id="SignalP"/>
    </source>
</evidence>
<dbReference type="SUPFAM" id="SSF53335">
    <property type="entry name" value="S-adenosyl-L-methionine-dependent methyltransferases"/>
    <property type="match status" value="1"/>
</dbReference>
<dbReference type="GO" id="GO:0008168">
    <property type="term" value="F:methyltransferase activity"/>
    <property type="evidence" value="ECO:0007669"/>
    <property type="project" value="UniProtKB-KW"/>
</dbReference>
<dbReference type="VEuPathDB" id="FungiDB:P168DRAFT_306515"/>
<keyword evidence="4" id="KW-0732">Signal</keyword>
<dbReference type="Proteomes" id="UP000234254">
    <property type="component" value="Unassembled WGS sequence"/>
</dbReference>
<dbReference type="GeneID" id="36546559"/>
<feature type="signal peptide" evidence="4">
    <location>
        <begin position="1"/>
        <end position="38"/>
    </location>
</feature>
<organism evidence="5 6">
    <name type="scientific">Aspergillus campestris (strain IBT 28561)</name>
    <dbReference type="NCBI Taxonomy" id="1392248"/>
    <lineage>
        <taxon>Eukaryota</taxon>
        <taxon>Fungi</taxon>
        <taxon>Dikarya</taxon>
        <taxon>Ascomycota</taxon>
        <taxon>Pezizomycotina</taxon>
        <taxon>Eurotiomycetes</taxon>
        <taxon>Eurotiomycetidae</taxon>
        <taxon>Eurotiales</taxon>
        <taxon>Aspergillaceae</taxon>
        <taxon>Aspergillus</taxon>
        <taxon>Aspergillus subgen. Circumdati</taxon>
    </lineage>
</organism>
<evidence type="ECO:0000313" key="6">
    <source>
        <dbReference type="Proteomes" id="UP000234254"/>
    </source>
</evidence>
<evidence type="ECO:0000256" key="1">
    <source>
        <dbReference type="ARBA" id="ARBA00022603"/>
    </source>
</evidence>
<dbReference type="Gene3D" id="3.40.50.150">
    <property type="entry name" value="Vaccinia Virus protein VP39"/>
    <property type="match status" value="1"/>
</dbReference>
<evidence type="ECO:0000256" key="2">
    <source>
        <dbReference type="ARBA" id="ARBA00022679"/>
    </source>
</evidence>
<dbReference type="EMBL" id="MSFM01000011">
    <property type="protein sequence ID" value="PKY01331.1"/>
    <property type="molecule type" value="Genomic_DNA"/>
</dbReference>
<keyword evidence="1" id="KW-0489">Methyltransferase</keyword>
<reference evidence="5" key="1">
    <citation type="submission" date="2016-12" db="EMBL/GenBank/DDBJ databases">
        <title>The genomes of Aspergillus section Nigri reveals drivers in fungal speciation.</title>
        <authorList>
            <consortium name="DOE Joint Genome Institute"/>
            <person name="Vesth T.C."/>
            <person name="Nybo J."/>
            <person name="Theobald S."/>
            <person name="Brandl J."/>
            <person name="Frisvad J.C."/>
            <person name="Nielsen K.F."/>
            <person name="Lyhne E.K."/>
            <person name="Kogle M.E."/>
            <person name="Kuo A."/>
            <person name="Riley R."/>
            <person name="Clum A."/>
            <person name="Nolan M."/>
            <person name="Lipzen A."/>
            <person name="Salamov A."/>
            <person name="Henrissat B."/>
            <person name="Wiebenga A."/>
            <person name="De vries R.P."/>
            <person name="Grigoriev I.V."/>
            <person name="Mortensen U.H."/>
            <person name="Andersen M.R."/>
            <person name="Baker S.E."/>
        </authorList>
    </citation>
    <scope>NUCLEOTIDE SEQUENCE</scope>
    <source>
        <strain evidence="5">IBT 28561</strain>
    </source>
</reference>
<dbReference type="InterPro" id="IPR001525">
    <property type="entry name" value="C5_MeTfrase"/>
</dbReference>
<protein>
    <recommendedName>
        <fullName evidence="7">S-adenosyl-L-methionine-dependent methyltransferase</fullName>
    </recommendedName>
</protein>
<dbReference type="GO" id="GO:0032259">
    <property type="term" value="P:methylation"/>
    <property type="evidence" value="ECO:0007669"/>
    <property type="project" value="UniProtKB-KW"/>
</dbReference>
<dbReference type="InterPro" id="IPR029063">
    <property type="entry name" value="SAM-dependent_MTases_sf"/>
</dbReference>
<evidence type="ECO:0008006" key="7">
    <source>
        <dbReference type="Google" id="ProtNLM"/>
    </source>
</evidence>
<gene>
    <name evidence="5" type="ORF">P168DRAFT_306515</name>
</gene>
<dbReference type="AlphaFoldDB" id="A0A2I1CUP2"/>
<name>A0A2I1CUP2_ASPC2</name>
<feature type="chain" id="PRO_5014114023" description="S-adenosyl-L-methionine-dependent methyltransferase" evidence="4">
    <location>
        <begin position="39"/>
        <end position="403"/>
    </location>
</feature>
<keyword evidence="2" id="KW-0808">Transferase</keyword>
<sequence>MPFEGSLTSPAPQPSPPPPLLLLIRLILLLILPIPHQAAQKKKEKAAGPRRGPRNSTRGRRNRGRRARFLPRRGAPSGPHPHRGRHPELIRSSRLATAIRQPRTQLATNLSPLYKLDDIYQDITSKALVLGLGAVLKHLGGRALRVATMCSGTESPLLAMELVQQNLRKHFDTTFNFRHLFSAEIVPFKQAYIERNFHPKVMFRDVTELRDRVAQTVYGSLEKIPKNADLLIAGFACVDFSNLNNNRKTLDQNGESGTRERGYLFCVDRELMKKGNFSEGHMLRWSAVFEGFQRPASSPAGMFLIDADDRRLGQIEQDVIGKTSCNPREWSRYQIRHQSYRNDQKLGDERPVSKSKDQGICQMPDFYWHGWARSLPERVWETLDINYLRKLAELEGYDMNYKE</sequence>